<dbReference type="Proteomes" id="UP000053647">
    <property type="component" value="Unassembled WGS sequence"/>
</dbReference>
<accession>A0A0C9TID2</accession>
<sequence length="165" mass="18188">MTVSLLSASDSSPEHRKYTRNLAPLASETFKEELYIRGYLRRPSNAISHNPDANPVFPNGGVSPRVLGRRRGKMVAEQLRVLQNPTMSPHLHSSVAIDLSTYFSCISLPTPSSAGMESPGMQTVTSASSATFDLNEFSYITAFTTPPSSPSMDLRSKKFERTDRF</sequence>
<dbReference type="OrthoDB" id="2661355at2759"/>
<dbReference type="HOGENOM" id="CLU_1611324_0_0_1"/>
<keyword evidence="3" id="KW-1185">Reference proteome</keyword>
<organism evidence="2 3">
    <name type="scientific">Paxillus involutus ATCC 200175</name>
    <dbReference type="NCBI Taxonomy" id="664439"/>
    <lineage>
        <taxon>Eukaryota</taxon>
        <taxon>Fungi</taxon>
        <taxon>Dikarya</taxon>
        <taxon>Basidiomycota</taxon>
        <taxon>Agaricomycotina</taxon>
        <taxon>Agaricomycetes</taxon>
        <taxon>Agaricomycetidae</taxon>
        <taxon>Boletales</taxon>
        <taxon>Paxilineae</taxon>
        <taxon>Paxillaceae</taxon>
        <taxon>Paxillus</taxon>
    </lineage>
</organism>
<dbReference type="EMBL" id="KN820033">
    <property type="protein sequence ID" value="KIJ07061.1"/>
    <property type="molecule type" value="Genomic_DNA"/>
</dbReference>
<evidence type="ECO:0000313" key="3">
    <source>
        <dbReference type="Proteomes" id="UP000053647"/>
    </source>
</evidence>
<reference evidence="2 3" key="1">
    <citation type="submission" date="2014-06" db="EMBL/GenBank/DDBJ databases">
        <authorList>
            <consortium name="DOE Joint Genome Institute"/>
            <person name="Kuo A."/>
            <person name="Kohler A."/>
            <person name="Nagy L.G."/>
            <person name="Floudas D."/>
            <person name="Copeland A."/>
            <person name="Barry K.W."/>
            <person name="Cichocki N."/>
            <person name="Veneault-Fourrey C."/>
            <person name="LaButti K."/>
            <person name="Lindquist E.A."/>
            <person name="Lipzen A."/>
            <person name="Lundell T."/>
            <person name="Morin E."/>
            <person name="Murat C."/>
            <person name="Sun H."/>
            <person name="Tunlid A."/>
            <person name="Henrissat B."/>
            <person name="Grigoriev I.V."/>
            <person name="Hibbett D.S."/>
            <person name="Martin F."/>
            <person name="Nordberg H.P."/>
            <person name="Cantor M.N."/>
            <person name="Hua S.X."/>
        </authorList>
    </citation>
    <scope>NUCLEOTIDE SEQUENCE [LARGE SCALE GENOMIC DNA]</scope>
    <source>
        <strain evidence="2 3">ATCC 200175</strain>
    </source>
</reference>
<feature type="compositionally biased region" description="Basic and acidic residues" evidence="1">
    <location>
        <begin position="154"/>
        <end position="165"/>
    </location>
</feature>
<dbReference type="AlphaFoldDB" id="A0A0C9TID2"/>
<feature type="region of interest" description="Disordered" evidence="1">
    <location>
        <begin position="146"/>
        <end position="165"/>
    </location>
</feature>
<evidence type="ECO:0000313" key="2">
    <source>
        <dbReference type="EMBL" id="KIJ07061.1"/>
    </source>
</evidence>
<evidence type="ECO:0000256" key="1">
    <source>
        <dbReference type="SAM" id="MobiDB-lite"/>
    </source>
</evidence>
<proteinExistence type="predicted"/>
<name>A0A0C9TID2_PAXIN</name>
<reference evidence="3" key="2">
    <citation type="submission" date="2015-01" db="EMBL/GenBank/DDBJ databases">
        <title>Evolutionary Origins and Diversification of the Mycorrhizal Mutualists.</title>
        <authorList>
            <consortium name="DOE Joint Genome Institute"/>
            <consortium name="Mycorrhizal Genomics Consortium"/>
            <person name="Kohler A."/>
            <person name="Kuo A."/>
            <person name="Nagy L.G."/>
            <person name="Floudas D."/>
            <person name="Copeland A."/>
            <person name="Barry K.W."/>
            <person name="Cichocki N."/>
            <person name="Veneault-Fourrey C."/>
            <person name="LaButti K."/>
            <person name="Lindquist E.A."/>
            <person name="Lipzen A."/>
            <person name="Lundell T."/>
            <person name="Morin E."/>
            <person name="Murat C."/>
            <person name="Riley R."/>
            <person name="Ohm R."/>
            <person name="Sun H."/>
            <person name="Tunlid A."/>
            <person name="Henrissat B."/>
            <person name="Grigoriev I.V."/>
            <person name="Hibbett D.S."/>
            <person name="Martin F."/>
        </authorList>
    </citation>
    <scope>NUCLEOTIDE SEQUENCE [LARGE SCALE GENOMIC DNA]</scope>
    <source>
        <strain evidence="3">ATCC 200175</strain>
    </source>
</reference>
<gene>
    <name evidence="2" type="ORF">PAXINDRAFT_19730</name>
</gene>
<protein>
    <submittedName>
        <fullName evidence="2">Uncharacterized protein</fullName>
    </submittedName>
</protein>